<dbReference type="EMBL" id="JAVJAN010000059">
    <property type="protein sequence ID" value="MDR5588802.1"/>
    <property type="molecule type" value="Genomic_DNA"/>
</dbReference>
<dbReference type="CDD" id="cd07438">
    <property type="entry name" value="PHP_HisPPase_AMP"/>
    <property type="match status" value="1"/>
</dbReference>
<dbReference type="Gene3D" id="3.20.20.140">
    <property type="entry name" value="Metal-dependent hydrolases"/>
    <property type="match status" value="1"/>
</dbReference>
<dbReference type="PANTHER" id="PTHR42924:SF3">
    <property type="entry name" value="POLYMERASE_HISTIDINOL PHOSPHATASE N-TERMINAL DOMAIN-CONTAINING PROTEIN"/>
    <property type="match status" value="1"/>
</dbReference>
<gene>
    <name evidence="2" type="ORF">RGC78_15130</name>
</gene>
<protein>
    <submittedName>
        <fullName evidence="2">PHP domain-containing protein</fullName>
    </submittedName>
</protein>
<reference evidence="2 3" key="1">
    <citation type="submission" date="2023-09" db="EMBL/GenBank/DDBJ databases">
        <authorList>
            <person name="Zhai L."/>
        </authorList>
    </citation>
    <scope>NUCLEOTIDE SEQUENCE [LARGE SCALE GENOMIC DNA]</scope>
    <source>
        <strain evidence="2 3">5 N-1</strain>
    </source>
</reference>
<evidence type="ECO:0000313" key="2">
    <source>
        <dbReference type="EMBL" id="MDR5588802.1"/>
    </source>
</evidence>
<organism evidence="2 3">
    <name type="scientific">Clostridium aquiflavi</name>
    <dbReference type="NCBI Taxonomy" id="3073603"/>
    <lineage>
        <taxon>Bacteria</taxon>
        <taxon>Bacillati</taxon>
        <taxon>Bacillota</taxon>
        <taxon>Clostridia</taxon>
        <taxon>Eubacteriales</taxon>
        <taxon>Clostridiaceae</taxon>
        <taxon>Clostridium</taxon>
    </lineage>
</organism>
<proteinExistence type="predicted"/>
<evidence type="ECO:0000313" key="3">
    <source>
        <dbReference type="Proteomes" id="UP001256646"/>
    </source>
</evidence>
<evidence type="ECO:0000259" key="1">
    <source>
        <dbReference type="SMART" id="SM00481"/>
    </source>
</evidence>
<dbReference type="SMART" id="SM00481">
    <property type="entry name" value="POLIIIAc"/>
    <property type="match status" value="1"/>
</dbReference>
<dbReference type="InterPro" id="IPR003141">
    <property type="entry name" value="Pol/His_phosphatase_N"/>
</dbReference>
<dbReference type="InterPro" id="IPR052018">
    <property type="entry name" value="PHP_domain"/>
</dbReference>
<accession>A0ABU1EK81</accession>
<dbReference type="Pfam" id="PF02811">
    <property type="entry name" value="PHP"/>
    <property type="match status" value="1"/>
</dbReference>
<dbReference type="SUPFAM" id="SSF89550">
    <property type="entry name" value="PHP domain-like"/>
    <property type="match status" value="1"/>
</dbReference>
<dbReference type="Gene3D" id="1.10.150.650">
    <property type="match status" value="1"/>
</dbReference>
<dbReference type="InterPro" id="IPR016195">
    <property type="entry name" value="Pol/histidinol_Pase-like"/>
</dbReference>
<dbReference type="RefSeq" id="WP_252225396.1">
    <property type="nucleotide sequence ID" value="NZ_JAVJAN010000059.1"/>
</dbReference>
<sequence length="277" mass="31356">MYKIDFHVHTSCSDGLLSPVEVVKRAKQNSVSYLAITDHDTLSGLDAGIKCGNELDVKIIPGIELSTQYNNESIHLLGFFKDNNYNNSELINELNKIKNHRIIRAKEIIKKLKTEFNIIINFDDVLSNGKDTIARPHIARAIINAGYPYDNEYIFQNFIGKDCKAYVPTLKLSTKDGICLLKSYNALVFLAHPKLISNSKIDEFLKMNLDGLEAFYFQNTKEEEEKFINIAIENNLLISCGSDFHGNLKDDKKHGDIGSMTMPSIYLENFLSALNIK</sequence>
<dbReference type="InterPro" id="IPR004013">
    <property type="entry name" value="PHP_dom"/>
</dbReference>
<feature type="domain" description="Polymerase/histidinol phosphatase N-terminal" evidence="1">
    <location>
        <begin position="4"/>
        <end position="69"/>
    </location>
</feature>
<name>A0ABU1EK81_9CLOT</name>
<dbReference type="PANTHER" id="PTHR42924">
    <property type="entry name" value="EXONUCLEASE"/>
    <property type="match status" value="1"/>
</dbReference>
<keyword evidence="3" id="KW-1185">Reference proteome</keyword>
<comment type="caution">
    <text evidence="2">The sequence shown here is derived from an EMBL/GenBank/DDBJ whole genome shotgun (WGS) entry which is preliminary data.</text>
</comment>
<dbReference type="Proteomes" id="UP001256646">
    <property type="component" value="Unassembled WGS sequence"/>
</dbReference>